<dbReference type="WBParaSite" id="nRc.2.0.1.t26539-RA">
    <property type="protein sequence ID" value="nRc.2.0.1.t26539-RA"/>
    <property type="gene ID" value="nRc.2.0.1.g26539"/>
</dbReference>
<dbReference type="AlphaFoldDB" id="A0A915JK25"/>
<protein>
    <submittedName>
        <fullName evidence="2">Uncharacterized protein</fullName>
    </submittedName>
</protein>
<keyword evidence="1" id="KW-1185">Reference proteome</keyword>
<sequence>MMCNMDDVAQRGISLKEAEGWPDECKDEMSKKRYLNELAMEVVVVSLATIAACNGTFNSTMSDMTTNLALSPNLGKHIHHPIWENMHYLDEDNNINGATIDQWWLDLGTCGVVEIIHALKKMPMIK</sequence>
<evidence type="ECO:0000313" key="1">
    <source>
        <dbReference type="Proteomes" id="UP000887565"/>
    </source>
</evidence>
<name>A0A915JK25_ROMCU</name>
<dbReference type="Proteomes" id="UP000887565">
    <property type="component" value="Unplaced"/>
</dbReference>
<proteinExistence type="predicted"/>
<evidence type="ECO:0000313" key="2">
    <source>
        <dbReference type="WBParaSite" id="nRc.2.0.1.t26539-RA"/>
    </source>
</evidence>
<accession>A0A915JK25</accession>
<reference evidence="2" key="1">
    <citation type="submission" date="2022-11" db="UniProtKB">
        <authorList>
            <consortium name="WormBaseParasite"/>
        </authorList>
    </citation>
    <scope>IDENTIFICATION</scope>
</reference>
<organism evidence="1 2">
    <name type="scientific">Romanomermis culicivorax</name>
    <name type="common">Nematode worm</name>
    <dbReference type="NCBI Taxonomy" id="13658"/>
    <lineage>
        <taxon>Eukaryota</taxon>
        <taxon>Metazoa</taxon>
        <taxon>Ecdysozoa</taxon>
        <taxon>Nematoda</taxon>
        <taxon>Enoplea</taxon>
        <taxon>Dorylaimia</taxon>
        <taxon>Mermithida</taxon>
        <taxon>Mermithoidea</taxon>
        <taxon>Mermithidae</taxon>
        <taxon>Romanomermis</taxon>
    </lineage>
</organism>